<dbReference type="Pfam" id="PF00443">
    <property type="entry name" value="UCH"/>
    <property type="match status" value="1"/>
</dbReference>
<reference evidence="5" key="1">
    <citation type="submission" date="2022-11" db="UniProtKB">
        <authorList>
            <consortium name="WormBaseParasite"/>
        </authorList>
    </citation>
    <scope>IDENTIFICATION</scope>
</reference>
<accession>A0A914PX98</accession>
<organism evidence="4 5">
    <name type="scientific">Panagrolaimus davidi</name>
    <dbReference type="NCBI Taxonomy" id="227884"/>
    <lineage>
        <taxon>Eukaryota</taxon>
        <taxon>Metazoa</taxon>
        <taxon>Ecdysozoa</taxon>
        <taxon>Nematoda</taxon>
        <taxon>Chromadorea</taxon>
        <taxon>Rhabditida</taxon>
        <taxon>Tylenchina</taxon>
        <taxon>Panagrolaimomorpha</taxon>
        <taxon>Panagrolaimoidea</taxon>
        <taxon>Panagrolaimidae</taxon>
        <taxon>Panagrolaimus</taxon>
    </lineage>
</organism>
<dbReference type="GO" id="GO:0005829">
    <property type="term" value="C:cytosol"/>
    <property type="evidence" value="ECO:0007669"/>
    <property type="project" value="TreeGrafter"/>
</dbReference>
<dbReference type="SUPFAM" id="SSF54001">
    <property type="entry name" value="Cysteine proteinases"/>
    <property type="match status" value="1"/>
</dbReference>
<dbReference type="PROSITE" id="PS50235">
    <property type="entry name" value="USP_3"/>
    <property type="match status" value="1"/>
</dbReference>
<sequence>MTIDEERPKPAKGLSNLGNTCFYNSTMQCLMHTHSLYDWQTKVTEEKQLIIKKGTVVVNEKKVEVPDAVITLKENTFLPLVSALQHFLAEFRAGRNPNPSPLFQQIAVKAPRFRGWAQQDAHELLRYLLDGIRTEELKRYKDAIFAYLGVEDKPTPEQIIMCKALIDSTDRCYIDSIFGGSLLQIISCSKCKHMSNSLEPFLDLSLPLNYGAPSTPTVPTFFPPNNRREGTPSKHKREAKKAAKANKTATTVENGNTENSNGEMQSPPTASTDESNPTTTAAVGTTDDIKAIDDNSSTDDDSSNEDMSVSDNENSNHADGADDAMENGNLSSSSPNYVAVLSPPPPEEDHTEERTVLNSLKHFTAPESLCASNAYECENCCAPHNKQLPANSKDKMTVEATKRYLIYSPPCVLTVHLKRFEQVAMTTFGNRMRTRKIRGHVEFPFVLDISPFCSQNGQRINKGQNEVIYSLYGLVSHSGDLGGLKDGHYVAYVKSRNNVESLKQFMKFGMKPDRLCQTMEELKNNNYQSDPATASVNKEEILQKLDENATWYYVSDSQVRTCSKEKVRKAKAYILFYERAV</sequence>
<comment type="similarity">
    <text evidence="1">Belongs to the peptidase C19 family.</text>
</comment>
<dbReference type="InterPro" id="IPR028889">
    <property type="entry name" value="USP"/>
</dbReference>
<feature type="region of interest" description="Disordered" evidence="2">
    <location>
        <begin position="215"/>
        <end position="353"/>
    </location>
</feature>
<dbReference type="GO" id="GO:0016579">
    <property type="term" value="P:protein deubiquitination"/>
    <property type="evidence" value="ECO:0007669"/>
    <property type="project" value="InterPro"/>
</dbReference>
<evidence type="ECO:0000256" key="2">
    <source>
        <dbReference type="SAM" id="MobiDB-lite"/>
    </source>
</evidence>
<feature type="compositionally biased region" description="Polar residues" evidence="2">
    <location>
        <begin position="252"/>
        <end position="283"/>
    </location>
</feature>
<feature type="compositionally biased region" description="Basic residues" evidence="2">
    <location>
        <begin position="233"/>
        <end position="244"/>
    </location>
</feature>
<dbReference type="GO" id="GO:0004843">
    <property type="term" value="F:cysteine-type deubiquitinase activity"/>
    <property type="evidence" value="ECO:0007669"/>
    <property type="project" value="InterPro"/>
</dbReference>
<dbReference type="CDD" id="cd02667">
    <property type="entry name" value="Peptidase_C19K"/>
    <property type="match status" value="1"/>
</dbReference>
<feature type="domain" description="USP" evidence="3">
    <location>
        <begin position="12"/>
        <end position="580"/>
    </location>
</feature>
<dbReference type="Proteomes" id="UP000887578">
    <property type="component" value="Unplaced"/>
</dbReference>
<protein>
    <submittedName>
        <fullName evidence="5">USP domain-containing protein</fullName>
    </submittedName>
</protein>
<dbReference type="GO" id="GO:0005634">
    <property type="term" value="C:nucleus"/>
    <property type="evidence" value="ECO:0007669"/>
    <property type="project" value="TreeGrafter"/>
</dbReference>
<dbReference type="PANTHER" id="PTHR24006:SF781">
    <property type="entry name" value="LD34905P"/>
    <property type="match status" value="1"/>
</dbReference>
<evidence type="ECO:0000256" key="1">
    <source>
        <dbReference type="ARBA" id="ARBA00009085"/>
    </source>
</evidence>
<proteinExistence type="inferred from homology"/>
<dbReference type="AlphaFoldDB" id="A0A914PX98"/>
<dbReference type="WBParaSite" id="PDA_v2.g23432.t1">
    <property type="protein sequence ID" value="PDA_v2.g23432.t1"/>
    <property type="gene ID" value="PDA_v2.g23432"/>
</dbReference>
<evidence type="ECO:0000259" key="3">
    <source>
        <dbReference type="PROSITE" id="PS50235"/>
    </source>
</evidence>
<dbReference type="InterPro" id="IPR050164">
    <property type="entry name" value="Peptidase_C19"/>
</dbReference>
<evidence type="ECO:0000313" key="5">
    <source>
        <dbReference type="WBParaSite" id="PDA_v2.g23432.t1"/>
    </source>
</evidence>
<dbReference type="InterPro" id="IPR038765">
    <property type="entry name" value="Papain-like_cys_pep_sf"/>
</dbReference>
<feature type="compositionally biased region" description="Low complexity" evidence="2">
    <location>
        <begin position="215"/>
        <end position="224"/>
    </location>
</feature>
<keyword evidence="4" id="KW-1185">Reference proteome</keyword>
<dbReference type="PANTHER" id="PTHR24006">
    <property type="entry name" value="UBIQUITIN CARBOXYL-TERMINAL HYDROLASE"/>
    <property type="match status" value="1"/>
</dbReference>
<evidence type="ECO:0000313" key="4">
    <source>
        <dbReference type="Proteomes" id="UP000887578"/>
    </source>
</evidence>
<dbReference type="InterPro" id="IPR001394">
    <property type="entry name" value="Peptidase_C19_UCH"/>
</dbReference>
<dbReference type="Gene3D" id="3.90.70.10">
    <property type="entry name" value="Cysteine proteinases"/>
    <property type="match status" value="2"/>
</dbReference>
<name>A0A914PX98_9BILA</name>